<dbReference type="PANTHER" id="PTHR46601">
    <property type="entry name" value="ULP_PROTEASE DOMAIN-CONTAINING PROTEIN"/>
    <property type="match status" value="1"/>
</dbReference>
<evidence type="ECO:0000313" key="1">
    <source>
        <dbReference type="EMBL" id="CRL03330.1"/>
    </source>
</evidence>
<keyword evidence="2" id="KW-1185">Reference proteome</keyword>
<sequence length="781" mass="90607">MGLVVGSLPKPKSRETLEVEKSVRDFYSNDETSQISNVHAVVPIEKGGSETTPVRFMLHTIREAYDESKNLSINMTSVNKNSAAYQKANFPERYALYMERSKLRCAKNRKIKKENPKEYALYRERDNLRCAKARKILKENPKEYALKLERDNLRKRNLYNNTKANNPKKHAEQLKKKNLRQAKSNKKKKAILNANPELLDQFMKSQNEKTKIYYGKRKELFAADPKKHAEFKKYNRERASWRKECLKKRNVSIRPLKNIEEIGETEFEKYWNALPEDDEKKKALFAGFAKRLGLVVGTLSMRKSKKILEKEKLVRDYYINDNISQISTNIVLKDGTYVRYMLYTIHEAYDKFNVDFPDQKISHKKFAKLRPHFVKLKSQIPHRTCLCSIHENMGFALKALALADPTFKDVAIGCNMHSNFICDGDKKVCFSKKCHLCKQSPAFFEKFEENEVNASKSVTWEQWVIDRTAFEHVKRVKKTGTVPDLLKHIEEMKVKFLLHVLVKRNQAACLESYRKQAKSEDATTAVLQVDWSKNYQCFCQNEIHDVYWDRDKKEVSIFTAMMWHRGKQSMAGALNSKDKTKKTIIPCLDKLFNEEIPTTATTVHIFSDNALGQFKNKYTMALLPALQKKHQKKIIWHYLAAQHGKSAADGIGGGLKLAASNRSKGVALKLIVDESEIDKINAEIGLEDICSNNPLQIKNFLKYHCFKVGFKGVEYQKLSSFDQEEQDDVLMDDEEEDDILIGEDQEEQYDVLMDDEEDDNFEGVLVNFHQATQLGHWKYQC</sequence>
<dbReference type="Proteomes" id="UP000183832">
    <property type="component" value="Unassembled WGS sequence"/>
</dbReference>
<protein>
    <submittedName>
        <fullName evidence="1">CLUMA_CG016580, isoform A</fullName>
    </submittedName>
</protein>
<dbReference type="PANTHER" id="PTHR46601:SF2">
    <property type="entry name" value="UBIQUITIN-LIKE PROTEASE FAMILY PROFILE DOMAIN-CONTAINING PROTEIN"/>
    <property type="match status" value="1"/>
</dbReference>
<proteinExistence type="predicted"/>
<organism evidence="1 2">
    <name type="scientific">Clunio marinus</name>
    <dbReference type="NCBI Taxonomy" id="568069"/>
    <lineage>
        <taxon>Eukaryota</taxon>
        <taxon>Metazoa</taxon>
        <taxon>Ecdysozoa</taxon>
        <taxon>Arthropoda</taxon>
        <taxon>Hexapoda</taxon>
        <taxon>Insecta</taxon>
        <taxon>Pterygota</taxon>
        <taxon>Neoptera</taxon>
        <taxon>Endopterygota</taxon>
        <taxon>Diptera</taxon>
        <taxon>Nematocera</taxon>
        <taxon>Chironomoidea</taxon>
        <taxon>Chironomidae</taxon>
        <taxon>Clunio</taxon>
    </lineage>
</organism>
<reference evidence="1 2" key="1">
    <citation type="submission" date="2015-04" db="EMBL/GenBank/DDBJ databases">
        <authorList>
            <person name="Syromyatnikov M.Y."/>
            <person name="Popov V.N."/>
        </authorList>
    </citation>
    <scope>NUCLEOTIDE SEQUENCE [LARGE SCALE GENOMIC DNA]</scope>
</reference>
<name>A0A1J1IUF5_9DIPT</name>
<evidence type="ECO:0000313" key="2">
    <source>
        <dbReference type="Proteomes" id="UP000183832"/>
    </source>
</evidence>
<dbReference type="AlphaFoldDB" id="A0A1J1IUF5"/>
<dbReference type="OrthoDB" id="6375801at2759"/>
<dbReference type="EMBL" id="CVRI01000059">
    <property type="protein sequence ID" value="CRL03330.1"/>
    <property type="molecule type" value="Genomic_DNA"/>
</dbReference>
<gene>
    <name evidence="1" type="ORF">CLUMA_CG016580</name>
</gene>
<accession>A0A1J1IUF5</accession>